<dbReference type="Proteomes" id="UP001164929">
    <property type="component" value="Chromosome 11"/>
</dbReference>
<gene>
    <name evidence="1" type="ORF">NC653_027743</name>
</gene>
<name>A0AAD6M652_9ROSI</name>
<keyword evidence="2" id="KW-1185">Reference proteome</keyword>
<evidence type="ECO:0000313" key="2">
    <source>
        <dbReference type="Proteomes" id="UP001164929"/>
    </source>
</evidence>
<protein>
    <submittedName>
        <fullName evidence="1">Uncharacterized protein</fullName>
    </submittedName>
</protein>
<organism evidence="1 2">
    <name type="scientific">Populus alba x Populus x berolinensis</name>
    <dbReference type="NCBI Taxonomy" id="444605"/>
    <lineage>
        <taxon>Eukaryota</taxon>
        <taxon>Viridiplantae</taxon>
        <taxon>Streptophyta</taxon>
        <taxon>Embryophyta</taxon>
        <taxon>Tracheophyta</taxon>
        <taxon>Spermatophyta</taxon>
        <taxon>Magnoliopsida</taxon>
        <taxon>eudicotyledons</taxon>
        <taxon>Gunneridae</taxon>
        <taxon>Pentapetalae</taxon>
        <taxon>rosids</taxon>
        <taxon>fabids</taxon>
        <taxon>Malpighiales</taxon>
        <taxon>Salicaceae</taxon>
        <taxon>Saliceae</taxon>
        <taxon>Populus</taxon>
    </lineage>
</organism>
<proteinExistence type="predicted"/>
<comment type="caution">
    <text evidence="1">The sequence shown here is derived from an EMBL/GenBank/DDBJ whole genome shotgun (WGS) entry which is preliminary data.</text>
</comment>
<accession>A0AAD6M652</accession>
<reference evidence="1" key="1">
    <citation type="journal article" date="2023" name="Mol. Ecol. Resour.">
        <title>Chromosome-level genome assembly of a triploid poplar Populus alba 'Berolinensis'.</title>
        <authorList>
            <person name="Chen S."/>
            <person name="Yu Y."/>
            <person name="Wang X."/>
            <person name="Wang S."/>
            <person name="Zhang T."/>
            <person name="Zhou Y."/>
            <person name="He R."/>
            <person name="Meng N."/>
            <person name="Wang Y."/>
            <person name="Liu W."/>
            <person name="Liu Z."/>
            <person name="Liu J."/>
            <person name="Guo Q."/>
            <person name="Huang H."/>
            <person name="Sederoff R.R."/>
            <person name="Wang G."/>
            <person name="Qu G."/>
            <person name="Chen S."/>
        </authorList>
    </citation>
    <scope>NUCLEOTIDE SEQUENCE</scope>
    <source>
        <strain evidence="1">SC-2020</strain>
    </source>
</reference>
<sequence length="59" mass="7295">MNPDADHHLPHVKTYEQPPFLRLDDEKEKLISWKWLIDRKERGRDSEKKETAMMFKDWK</sequence>
<dbReference type="AlphaFoldDB" id="A0AAD6M652"/>
<dbReference type="EMBL" id="JAQIZT010000011">
    <property type="protein sequence ID" value="KAJ6979693.1"/>
    <property type="molecule type" value="Genomic_DNA"/>
</dbReference>
<evidence type="ECO:0000313" key="1">
    <source>
        <dbReference type="EMBL" id="KAJ6979693.1"/>
    </source>
</evidence>